<evidence type="ECO:0000313" key="2">
    <source>
        <dbReference type="Proteomes" id="UP000002217"/>
    </source>
</evidence>
<organism evidence="1 2">
    <name type="scientific">Desulfofarcimen acetoxidans (strain ATCC 49208 / DSM 771 / KCTC 5769 / VKM B-1644 / 5575)</name>
    <name type="common">Desulfotomaculum acetoxidans</name>
    <dbReference type="NCBI Taxonomy" id="485916"/>
    <lineage>
        <taxon>Bacteria</taxon>
        <taxon>Bacillati</taxon>
        <taxon>Bacillota</taxon>
        <taxon>Clostridia</taxon>
        <taxon>Eubacteriales</taxon>
        <taxon>Peptococcaceae</taxon>
        <taxon>Desulfofarcimen</taxon>
    </lineage>
</organism>
<dbReference type="Gene3D" id="1.20.1260.10">
    <property type="match status" value="1"/>
</dbReference>
<dbReference type="Proteomes" id="UP000002217">
    <property type="component" value="Chromosome"/>
</dbReference>
<dbReference type="InterPro" id="IPR021617">
    <property type="entry name" value="DUF3231"/>
</dbReference>
<name>C8W5Z1_DESAS</name>
<dbReference type="EMBL" id="CP001720">
    <property type="protein sequence ID" value="ACV61446.1"/>
    <property type="molecule type" value="Genomic_DNA"/>
</dbReference>
<dbReference type="eggNOG" id="COG5577">
    <property type="taxonomic scope" value="Bacteria"/>
</dbReference>
<dbReference type="HOGENOM" id="CLU_1203226_0_0_9"/>
<evidence type="ECO:0000313" key="1">
    <source>
        <dbReference type="EMBL" id="ACV61446.1"/>
    </source>
</evidence>
<sequence length="230" mass="26876">MLQLGITADLVMSGNYQALYEFLQLCLCVRAKWCNKMNIYIKHVTVYDIGLRYLNHARGERMKLGLLDKIIKQEDIDSGIHSGESYIIWTQIVARYDTLELVDVILNFSNDLDFKLLVKRGIDKVIKPQLNQLIEKAKYYRLPLPPRPPESQNLSSNMETFRDEFLYKLLMDGSQTGLDVHLKAIKICINDALRDMFMEFILQEMKLYDELIKYGKVKGWLENAPIYKNN</sequence>
<evidence type="ECO:0008006" key="3">
    <source>
        <dbReference type="Google" id="ProtNLM"/>
    </source>
</evidence>
<dbReference type="AlphaFoldDB" id="C8W5Z1"/>
<dbReference type="Pfam" id="PF11553">
    <property type="entry name" value="DUF3231"/>
    <property type="match status" value="1"/>
</dbReference>
<keyword evidence="2" id="KW-1185">Reference proteome</keyword>
<dbReference type="KEGG" id="dae:Dtox_0526"/>
<reference evidence="1 2" key="1">
    <citation type="journal article" date="2009" name="Stand. Genomic Sci.">
        <title>Complete genome sequence of Desulfotomaculum acetoxidans type strain (5575).</title>
        <authorList>
            <person name="Spring S."/>
            <person name="Lapidus A."/>
            <person name="Schroder M."/>
            <person name="Gleim D."/>
            <person name="Sims D."/>
            <person name="Meincke L."/>
            <person name="Glavina Del Rio T."/>
            <person name="Tice H."/>
            <person name="Copeland A."/>
            <person name="Cheng J.F."/>
            <person name="Lucas S."/>
            <person name="Chen F."/>
            <person name="Nolan M."/>
            <person name="Bruce D."/>
            <person name="Goodwin L."/>
            <person name="Pitluck S."/>
            <person name="Ivanova N."/>
            <person name="Mavromatis K."/>
            <person name="Mikhailova N."/>
            <person name="Pati A."/>
            <person name="Chen A."/>
            <person name="Palaniappan K."/>
            <person name="Land M."/>
            <person name="Hauser L."/>
            <person name="Chang Y.J."/>
            <person name="Jeffries C.D."/>
            <person name="Chain P."/>
            <person name="Saunders E."/>
            <person name="Brettin T."/>
            <person name="Detter J.C."/>
            <person name="Goker M."/>
            <person name="Bristow J."/>
            <person name="Eisen J.A."/>
            <person name="Markowitz V."/>
            <person name="Hugenholtz P."/>
            <person name="Kyrpides N.C."/>
            <person name="Klenk H.P."/>
            <person name="Han C."/>
        </authorList>
    </citation>
    <scope>NUCLEOTIDE SEQUENCE [LARGE SCALE GENOMIC DNA]</scope>
    <source>
        <strain evidence="2">ATCC 49208 / DSM 771 / VKM B-1644</strain>
    </source>
</reference>
<protein>
    <recommendedName>
        <fullName evidence="3">DUF3231 family protein</fullName>
    </recommendedName>
</protein>
<dbReference type="InterPro" id="IPR012347">
    <property type="entry name" value="Ferritin-like"/>
</dbReference>
<accession>C8W5Z1</accession>
<proteinExistence type="predicted"/>
<gene>
    <name evidence="1" type="ordered locus">Dtox_0526</name>
</gene>